<comment type="caution">
    <text evidence="2">The sequence shown here is derived from an EMBL/GenBank/DDBJ whole genome shotgun (WGS) entry which is preliminary data.</text>
</comment>
<dbReference type="EMBL" id="JAQQWI010000017">
    <property type="protein sequence ID" value="KAK8005921.1"/>
    <property type="molecule type" value="Genomic_DNA"/>
</dbReference>
<proteinExistence type="predicted"/>
<evidence type="ECO:0000256" key="1">
    <source>
        <dbReference type="SAM" id="MobiDB-lite"/>
    </source>
</evidence>
<organism evidence="2 3">
    <name type="scientific">Apiospora marii</name>
    <dbReference type="NCBI Taxonomy" id="335849"/>
    <lineage>
        <taxon>Eukaryota</taxon>
        <taxon>Fungi</taxon>
        <taxon>Dikarya</taxon>
        <taxon>Ascomycota</taxon>
        <taxon>Pezizomycotina</taxon>
        <taxon>Sordariomycetes</taxon>
        <taxon>Xylariomycetidae</taxon>
        <taxon>Amphisphaeriales</taxon>
        <taxon>Apiosporaceae</taxon>
        <taxon>Apiospora</taxon>
    </lineage>
</organism>
<feature type="region of interest" description="Disordered" evidence="1">
    <location>
        <begin position="1"/>
        <end position="75"/>
    </location>
</feature>
<evidence type="ECO:0000313" key="3">
    <source>
        <dbReference type="Proteomes" id="UP001396898"/>
    </source>
</evidence>
<reference evidence="2 3" key="1">
    <citation type="submission" date="2023-01" db="EMBL/GenBank/DDBJ databases">
        <title>Analysis of 21 Apiospora genomes using comparative genomics revels a genus with tremendous synthesis potential of carbohydrate active enzymes and secondary metabolites.</title>
        <authorList>
            <person name="Sorensen T."/>
        </authorList>
    </citation>
    <scope>NUCLEOTIDE SEQUENCE [LARGE SCALE GENOMIC DNA]</scope>
    <source>
        <strain evidence="2 3">CBS 20057</strain>
    </source>
</reference>
<keyword evidence="3" id="KW-1185">Reference proteome</keyword>
<accession>A0ABR1RA05</accession>
<name>A0ABR1RA05_9PEZI</name>
<evidence type="ECO:0000313" key="2">
    <source>
        <dbReference type="EMBL" id="KAK8005921.1"/>
    </source>
</evidence>
<feature type="compositionally biased region" description="Basic and acidic residues" evidence="1">
    <location>
        <begin position="1"/>
        <end position="13"/>
    </location>
</feature>
<gene>
    <name evidence="2" type="ORF">PG991_012218</name>
</gene>
<sequence length="394" mass="44785">MKVMEDGGKKYIADSKNAPSTPRPRPAASRPPVKRTGFFQKLFAKCWPRDKKSTDQSPDAAQDEPSSQLLPPPPPYSAVTTLLPHIAYYPGQAVTGDTQTWPEELKSAYATRLPFDAGSFGALKPMHPSMPFHLAFYHLDEARRRLEWQGRPSNQPVSLPSYICSGEVHTTRSSHNYTWSSEMYFWRTFLQKQEISYRVDARGTTNAEDMTITMCPHQTISLVNLRVEKDEDGGLKASARLSYQPARYRGDRGLAWNSITSGGQLAQILICRHCHCDLEQSLEIRGRDLHVRFTAYRDLGHGVDRFDPKWTSLLTGKGVVQQRPAKWYFNQEKGKLFRQDRPGTYSVYRAVWAVAYRLGRPGLHVVTFPTAHGDFTGLSLIEQHEAKKKEKEKK</sequence>
<protein>
    <submittedName>
        <fullName evidence="2">Uncharacterized protein</fullName>
    </submittedName>
</protein>
<dbReference type="Proteomes" id="UP001396898">
    <property type="component" value="Unassembled WGS sequence"/>
</dbReference>